<dbReference type="PANTHER" id="PTHR37066:SF1">
    <property type="entry name" value="LNS2_PITP DOMAIN-CONTAINING PROTEIN"/>
    <property type="match status" value="1"/>
</dbReference>
<reference evidence="1" key="1">
    <citation type="submission" date="2021-01" db="EMBL/GenBank/DDBJ databases">
        <title>Phytophthora aleatoria, a newly-described species from Pinus radiata is distinct from Phytophthora cactorum isolates based on comparative genomics.</title>
        <authorList>
            <person name="Mcdougal R."/>
            <person name="Panda P."/>
            <person name="Williams N."/>
            <person name="Studholme D.J."/>
        </authorList>
    </citation>
    <scope>NUCLEOTIDE SEQUENCE</scope>
    <source>
        <strain evidence="1">NZFS 3830</strain>
    </source>
</reference>
<protein>
    <submittedName>
        <fullName evidence="1">Uncharacterized protein</fullName>
    </submittedName>
</protein>
<dbReference type="AlphaFoldDB" id="A0A8T1TX61"/>
<dbReference type="EMBL" id="JAENGZ010001349">
    <property type="protein sequence ID" value="KAG6948679.1"/>
    <property type="molecule type" value="Genomic_DNA"/>
</dbReference>
<dbReference type="VEuPathDB" id="FungiDB:PC110_g1371"/>
<dbReference type="Proteomes" id="UP000688947">
    <property type="component" value="Unassembled WGS sequence"/>
</dbReference>
<comment type="caution">
    <text evidence="1">The sequence shown here is derived from an EMBL/GenBank/DDBJ whole genome shotgun (WGS) entry which is preliminary data.</text>
</comment>
<evidence type="ECO:0000313" key="1">
    <source>
        <dbReference type="EMBL" id="KAG6948679.1"/>
    </source>
</evidence>
<accession>A0A8T1TX61</accession>
<name>A0A8T1TX61_9STRA</name>
<sequence>MADERVGNVSWRTVTVFRTGKTYMEQVYRDKDILVALGFAWNRHEAVWNQQVIPGIRGYAEIFKSGNIPIKFVVPSEEPWPESAWGTKAMQSGGGEDIPDAFVIPSEAPWPEHVWGVRLGLIVARNESRIALAGPTKRIIED</sequence>
<dbReference type="OrthoDB" id="66498at2759"/>
<organism evidence="1 2">
    <name type="scientific">Phytophthora cactorum</name>
    <dbReference type="NCBI Taxonomy" id="29920"/>
    <lineage>
        <taxon>Eukaryota</taxon>
        <taxon>Sar</taxon>
        <taxon>Stramenopiles</taxon>
        <taxon>Oomycota</taxon>
        <taxon>Peronosporomycetes</taxon>
        <taxon>Peronosporales</taxon>
        <taxon>Peronosporaceae</taxon>
        <taxon>Phytophthora</taxon>
    </lineage>
</organism>
<evidence type="ECO:0000313" key="2">
    <source>
        <dbReference type="Proteomes" id="UP000688947"/>
    </source>
</evidence>
<gene>
    <name evidence="1" type="ORF">JG687_00015328</name>
</gene>
<proteinExistence type="predicted"/>
<dbReference type="PANTHER" id="PTHR37066">
    <property type="entry name" value="HELICASE-ASSOCIATED"/>
    <property type="match status" value="1"/>
</dbReference>